<evidence type="ECO:0000259" key="10">
    <source>
        <dbReference type="Pfam" id="PF02518"/>
    </source>
</evidence>
<name>A0A7H0VFQ3_9FLAO</name>
<evidence type="ECO:0000256" key="4">
    <source>
        <dbReference type="ARBA" id="ARBA00022679"/>
    </source>
</evidence>
<dbReference type="RefSeq" id="WP_210759077.1">
    <property type="nucleotide sequence ID" value="NZ_CP060139.1"/>
</dbReference>
<keyword evidence="5" id="KW-0547">Nucleotide-binding</keyword>
<dbReference type="AlphaFoldDB" id="A0A7H0VFQ3"/>
<dbReference type="InterPro" id="IPR011712">
    <property type="entry name" value="Sig_transdc_His_kin_sub3_dim/P"/>
</dbReference>
<keyword evidence="9" id="KW-1133">Transmembrane helix</keyword>
<dbReference type="Gene3D" id="1.20.5.1930">
    <property type="match status" value="1"/>
</dbReference>
<dbReference type="PANTHER" id="PTHR24421">
    <property type="entry name" value="NITRATE/NITRITE SENSOR PROTEIN NARX-RELATED"/>
    <property type="match status" value="1"/>
</dbReference>
<keyword evidence="7" id="KW-0067">ATP-binding</keyword>
<dbReference type="EMBL" id="CP060139">
    <property type="protein sequence ID" value="QNR24551.1"/>
    <property type="molecule type" value="Genomic_DNA"/>
</dbReference>
<organism evidence="12 13">
    <name type="scientific">Croceimicrobium hydrocarbonivorans</name>
    <dbReference type="NCBI Taxonomy" id="2761580"/>
    <lineage>
        <taxon>Bacteria</taxon>
        <taxon>Pseudomonadati</taxon>
        <taxon>Bacteroidota</taxon>
        <taxon>Flavobacteriia</taxon>
        <taxon>Flavobacteriales</taxon>
        <taxon>Owenweeksiaceae</taxon>
        <taxon>Croceimicrobium</taxon>
    </lineage>
</organism>
<evidence type="ECO:0000256" key="7">
    <source>
        <dbReference type="ARBA" id="ARBA00022840"/>
    </source>
</evidence>
<dbReference type="Proteomes" id="UP000516305">
    <property type="component" value="Chromosome"/>
</dbReference>
<evidence type="ECO:0000256" key="1">
    <source>
        <dbReference type="ARBA" id="ARBA00000085"/>
    </source>
</evidence>
<feature type="transmembrane region" description="Helical" evidence="9">
    <location>
        <begin position="6"/>
        <end position="27"/>
    </location>
</feature>
<dbReference type="Gene3D" id="3.30.565.10">
    <property type="entry name" value="Histidine kinase-like ATPase, C-terminal domain"/>
    <property type="match status" value="1"/>
</dbReference>
<dbReference type="Pfam" id="PF07730">
    <property type="entry name" value="HisKA_3"/>
    <property type="match status" value="1"/>
</dbReference>
<dbReference type="KEGG" id="chyd:H4K34_01540"/>
<reference evidence="12 13" key="1">
    <citation type="submission" date="2020-08" db="EMBL/GenBank/DDBJ databases">
        <title>Croceimicrobium hydrocarbonivorans gen. nov., sp. nov., a novel marine bacterium isolated from a bacterial consortium that degrades polyethylene terephthalate.</title>
        <authorList>
            <person name="Liu R."/>
        </authorList>
    </citation>
    <scope>NUCLEOTIDE SEQUENCE [LARGE SCALE GENOMIC DNA]</scope>
    <source>
        <strain evidence="12 13">A20-9</strain>
    </source>
</reference>
<proteinExistence type="predicted"/>
<evidence type="ECO:0000256" key="8">
    <source>
        <dbReference type="ARBA" id="ARBA00023012"/>
    </source>
</evidence>
<dbReference type="GO" id="GO:0005524">
    <property type="term" value="F:ATP binding"/>
    <property type="evidence" value="ECO:0007669"/>
    <property type="project" value="UniProtKB-KW"/>
</dbReference>
<dbReference type="SUPFAM" id="SSF55874">
    <property type="entry name" value="ATPase domain of HSP90 chaperone/DNA topoisomerase II/histidine kinase"/>
    <property type="match status" value="1"/>
</dbReference>
<sequence length="258" mass="29291">MEDKEIINIILMLLSGMLFLVVILLIIMKQSQMKVNEEKFQRQELIIKHKSELLSYSLKGQEKERSRLSVELHDGIVSKLNIINLKMGSLEMELGKESGISFHPIHELLKTTIEDTRRMSHELMPVVLENFGVITALEEMKEMGSSPTLSISLKTNLSDADIDDEDSIHLYRITQELVNNSIKHAQCSAIDIHLWGDKVQIQLELKDNGLGAVAKLNEKSGLGLRNIQSRLLFLNASMEMQDQNPGLGFKISFPKKER</sequence>
<dbReference type="InterPro" id="IPR050482">
    <property type="entry name" value="Sensor_HK_TwoCompSys"/>
</dbReference>
<keyword evidence="6" id="KW-0418">Kinase</keyword>
<protein>
    <recommendedName>
        <fullName evidence="2">histidine kinase</fullName>
        <ecNumber evidence="2">2.7.13.3</ecNumber>
    </recommendedName>
</protein>
<dbReference type="GO" id="GO:0046983">
    <property type="term" value="F:protein dimerization activity"/>
    <property type="evidence" value="ECO:0007669"/>
    <property type="project" value="InterPro"/>
</dbReference>
<dbReference type="InterPro" id="IPR036890">
    <property type="entry name" value="HATPase_C_sf"/>
</dbReference>
<keyword evidence="9" id="KW-0812">Transmembrane</keyword>
<evidence type="ECO:0000256" key="6">
    <source>
        <dbReference type="ARBA" id="ARBA00022777"/>
    </source>
</evidence>
<gene>
    <name evidence="12" type="ORF">H4K34_01540</name>
</gene>
<evidence type="ECO:0000256" key="5">
    <source>
        <dbReference type="ARBA" id="ARBA00022741"/>
    </source>
</evidence>
<evidence type="ECO:0000313" key="13">
    <source>
        <dbReference type="Proteomes" id="UP000516305"/>
    </source>
</evidence>
<evidence type="ECO:0000256" key="9">
    <source>
        <dbReference type="SAM" id="Phobius"/>
    </source>
</evidence>
<evidence type="ECO:0000256" key="2">
    <source>
        <dbReference type="ARBA" id="ARBA00012438"/>
    </source>
</evidence>
<dbReference type="CDD" id="cd16917">
    <property type="entry name" value="HATPase_UhpB-NarQ-NarX-like"/>
    <property type="match status" value="1"/>
</dbReference>
<dbReference type="InterPro" id="IPR003594">
    <property type="entry name" value="HATPase_dom"/>
</dbReference>
<keyword evidence="13" id="KW-1185">Reference proteome</keyword>
<keyword evidence="9" id="KW-0472">Membrane</keyword>
<dbReference type="GO" id="GO:0000155">
    <property type="term" value="F:phosphorelay sensor kinase activity"/>
    <property type="evidence" value="ECO:0007669"/>
    <property type="project" value="InterPro"/>
</dbReference>
<keyword evidence="3" id="KW-0597">Phosphoprotein</keyword>
<feature type="domain" description="Signal transduction histidine kinase subgroup 3 dimerisation and phosphoacceptor" evidence="11">
    <location>
        <begin position="64"/>
        <end position="127"/>
    </location>
</feature>
<keyword evidence="4" id="KW-0808">Transferase</keyword>
<accession>A0A7H0VFQ3</accession>
<evidence type="ECO:0000313" key="12">
    <source>
        <dbReference type="EMBL" id="QNR24551.1"/>
    </source>
</evidence>
<evidence type="ECO:0000259" key="11">
    <source>
        <dbReference type="Pfam" id="PF07730"/>
    </source>
</evidence>
<dbReference type="PANTHER" id="PTHR24421:SF10">
    <property type="entry name" value="NITRATE_NITRITE SENSOR PROTEIN NARQ"/>
    <property type="match status" value="1"/>
</dbReference>
<dbReference type="Pfam" id="PF02518">
    <property type="entry name" value="HATPase_c"/>
    <property type="match status" value="1"/>
</dbReference>
<keyword evidence="8" id="KW-0902">Two-component regulatory system</keyword>
<evidence type="ECO:0000256" key="3">
    <source>
        <dbReference type="ARBA" id="ARBA00022553"/>
    </source>
</evidence>
<comment type="catalytic activity">
    <reaction evidence="1">
        <text>ATP + protein L-histidine = ADP + protein N-phospho-L-histidine.</text>
        <dbReference type="EC" id="2.7.13.3"/>
    </reaction>
</comment>
<dbReference type="GO" id="GO:0016020">
    <property type="term" value="C:membrane"/>
    <property type="evidence" value="ECO:0007669"/>
    <property type="project" value="InterPro"/>
</dbReference>
<dbReference type="EC" id="2.7.13.3" evidence="2"/>
<feature type="domain" description="Histidine kinase/HSP90-like ATPase" evidence="10">
    <location>
        <begin position="166"/>
        <end position="240"/>
    </location>
</feature>